<comment type="caution">
    <text evidence="1">The sequence shown here is derived from an EMBL/GenBank/DDBJ whole genome shotgun (WGS) entry which is preliminary data.</text>
</comment>
<evidence type="ECO:0000313" key="2">
    <source>
        <dbReference type="Proteomes" id="UP000269352"/>
    </source>
</evidence>
<evidence type="ECO:0000313" key="1">
    <source>
        <dbReference type="EMBL" id="GBR72792.1"/>
    </source>
</evidence>
<keyword evidence="2" id="KW-1185">Reference proteome</keyword>
<dbReference type="AlphaFoldDB" id="A0A388T987"/>
<protein>
    <submittedName>
        <fullName evidence="1">Uncharacterized protein</fullName>
    </submittedName>
</protein>
<dbReference type="EMBL" id="BGZN01000002">
    <property type="protein sequence ID" value="GBR72792.1"/>
    <property type="molecule type" value="Genomic_DNA"/>
</dbReference>
<proteinExistence type="predicted"/>
<dbReference type="Proteomes" id="UP000269352">
    <property type="component" value="Unassembled WGS sequence"/>
</dbReference>
<name>A0A388T987_TERA1</name>
<sequence length="83" mass="9120">MAIACLISTAAAEVDYKQLYLQKTDELYTVDQIIASQNVKIAAAEAKEKARYICRIPFTDLGITTEHAQGALITGVFWLITAL</sequence>
<accession>A0A388T987</accession>
<reference evidence="1 2" key="1">
    <citation type="journal article" date="2019" name="ISME J.">
        <title>Genome analyses of uncultured TG2/ZB3 bacteria in 'Margulisbacteria' specifically attached to ectosymbiotic spirochetes of protists in the termite gut.</title>
        <authorList>
            <person name="Utami Y.D."/>
            <person name="Kuwahara H."/>
            <person name="Igai K."/>
            <person name="Murakami T."/>
            <person name="Sugaya K."/>
            <person name="Morikawa T."/>
            <person name="Nagura Y."/>
            <person name="Yuki M."/>
            <person name="Deevong P."/>
            <person name="Inoue T."/>
            <person name="Kihara K."/>
            <person name="Lo N."/>
            <person name="Yamada A."/>
            <person name="Ohkuma M."/>
            <person name="Hongoh Y."/>
        </authorList>
    </citation>
    <scope>NUCLEOTIDE SEQUENCE [LARGE SCALE GENOMIC DNA]</scope>
    <source>
        <strain evidence="1">NkOx7-01</strain>
    </source>
</reference>
<organism evidence="1 2">
    <name type="scientific">Termititenax aidoneus</name>
    <dbReference type="NCBI Taxonomy" id="2218524"/>
    <lineage>
        <taxon>Bacteria</taxon>
        <taxon>Bacillati</taxon>
        <taxon>Candidatus Margulisiibacteriota</taxon>
        <taxon>Candidatus Termititenacia</taxon>
        <taxon>Candidatus Termititenacales</taxon>
        <taxon>Candidatus Termititenacaceae</taxon>
        <taxon>Candidatus Termititenax</taxon>
    </lineage>
</organism>
<gene>
    <name evidence="1" type="ORF">NO1_0264</name>
</gene>